<gene>
    <name evidence="2" type="ORF">WJX75_004886</name>
</gene>
<dbReference type="PANTHER" id="PTHR45632">
    <property type="entry name" value="LD33804P"/>
    <property type="match status" value="1"/>
</dbReference>
<dbReference type="SMART" id="SM00875">
    <property type="entry name" value="BACK"/>
    <property type="match status" value="1"/>
</dbReference>
<name>A0ABR2YBL8_9CHLO</name>
<evidence type="ECO:0000313" key="2">
    <source>
        <dbReference type="EMBL" id="KAK9901615.1"/>
    </source>
</evidence>
<organism evidence="2 3">
    <name type="scientific">Coccomyxa subellipsoidea</name>
    <dbReference type="NCBI Taxonomy" id="248742"/>
    <lineage>
        <taxon>Eukaryota</taxon>
        <taxon>Viridiplantae</taxon>
        <taxon>Chlorophyta</taxon>
        <taxon>core chlorophytes</taxon>
        <taxon>Trebouxiophyceae</taxon>
        <taxon>Trebouxiophyceae incertae sedis</taxon>
        <taxon>Coccomyxaceae</taxon>
        <taxon>Coccomyxa</taxon>
    </lineage>
</organism>
<feature type="domain" description="BACK" evidence="1">
    <location>
        <begin position="149"/>
        <end position="253"/>
    </location>
</feature>
<dbReference type="Pfam" id="PF07707">
    <property type="entry name" value="BACK"/>
    <property type="match status" value="1"/>
</dbReference>
<dbReference type="Proteomes" id="UP001491310">
    <property type="component" value="Unassembled WGS sequence"/>
</dbReference>
<reference evidence="2 3" key="1">
    <citation type="journal article" date="2024" name="Nat. Commun.">
        <title>Phylogenomics reveals the evolutionary origins of lichenization in chlorophyte algae.</title>
        <authorList>
            <person name="Puginier C."/>
            <person name="Libourel C."/>
            <person name="Otte J."/>
            <person name="Skaloud P."/>
            <person name="Haon M."/>
            <person name="Grisel S."/>
            <person name="Petersen M."/>
            <person name="Berrin J.G."/>
            <person name="Delaux P.M."/>
            <person name="Dal Grande F."/>
            <person name="Keller J."/>
        </authorList>
    </citation>
    <scope>NUCLEOTIDE SEQUENCE [LARGE SCALE GENOMIC DNA]</scope>
    <source>
        <strain evidence="2 3">SAG 216-7</strain>
    </source>
</reference>
<evidence type="ECO:0000259" key="1">
    <source>
        <dbReference type="SMART" id="SM00875"/>
    </source>
</evidence>
<evidence type="ECO:0000313" key="3">
    <source>
        <dbReference type="Proteomes" id="UP001491310"/>
    </source>
</evidence>
<protein>
    <recommendedName>
        <fullName evidence="1">BACK domain-containing protein</fullName>
    </recommendedName>
</protein>
<dbReference type="EMBL" id="JALJOT010000017">
    <property type="protein sequence ID" value="KAK9901615.1"/>
    <property type="molecule type" value="Genomic_DNA"/>
</dbReference>
<dbReference type="InterPro" id="IPR011705">
    <property type="entry name" value="BACK"/>
</dbReference>
<keyword evidence="3" id="KW-1185">Reference proteome</keyword>
<sequence length="335" mass="36395">MASLQLLELEQPWDGPVRVLHLLSIAKQTDVLLKALKNYATELSWSQIPAVLAEASLYQSQTPVPLRESLVCELILNQVAKTHDTFNLSGQYTTSGQEAIATLQDCIFGSNLNQSPFLQLVCCQSYEKASIARLACIKLLERAATPANCFTLLHLADHCRLPSLAAAAEAVALANFAGACELDESGFLGLPMELLSSVLSSDYLVAANELQVFGAVATWVTADKPHRLPHFHKLLVTGVRLYCMSRSELYELDTHPLTPSCPEVMKAVAFAYLELCYGGAARVTAPQRRSKQPIQFHTQPVAGRAALGLEVLPNMSNNIGPPEGLNGSKYVLAFC</sequence>
<proteinExistence type="predicted"/>
<dbReference type="Gene3D" id="1.25.40.420">
    <property type="match status" value="1"/>
</dbReference>
<accession>A0ABR2YBL8</accession>
<comment type="caution">
    <text evidence="2">The sequence shown here is derived from an EMBL/GenBank/DDBJ whole genome shotgun (WGS) entry which is preliminary data.</text>
</comment>
<dbReference type="PANTHER" id="PTHR45632:SF14">
    <property type="entry name" value="KELCH-LIKE PROTEIN 33"/>
    <property type="match status" value="1"/>
</dbReference>